<evidence type="ECO:0000256" key="1">
    <source>
        <dbReference type="SAM" id="MobiDB-lite"/>
    </source>
</evidence>
<feature type="domain" description="HTH iclR-type" evidence="2">
    <location>
        <begin position="31"/>
        <end position="57"/>
    </location>
</feature>
<sequence length="61" mass="6122">MESTADGAPPAWALRRVASALSASGRGSGAGAGAGTAELARRTGLSKSLTRRCLNRLRGPV</sequence>
<dbReference type="Gene3D" id="1.10.10.10">
    <property type="entry name" value="Winged helix-like DNA-binding domain superfamily/Winged helix DNA-binding domain"/>
    <property type="match status" value="1"/>
</dbReference>
<dbReference type="InterPro" id="IPR005471">
    <property type="entry name" value="Tscrpt_reg_IclR_N"/>
</dbReference>
<accession>A0ABT6RU83</accession>
<organism evidence="3 4">
    <name type="scientific">Streptomyces solicavernae</name>
    <dbReference type="NCBI Taxonomy" id="3043614"/>
    <lineage>
        <taxon>Bacteria</taxon>
        <taxon>Bacillati</taxon>
        <taxon>Actinomycetota</taxon>
        <taxon>Actinomycetes</taxon>
        <taxon>Kitasatosporales</taxon>
        <taxon>Streptomycetaceae</taxon>
        <taxon>Streptomyces</taxon>
    </lineage>
</organism>
<comment type="caution">
    <text evidence="3">The sequence shown here is derived from an EMBL/GenBank/DDBJ whole genome shotgun (WGS) entry which is preliminary data.</text>
</comment>
<dbReference type="RefSeq" id="WP_282514373.1">
    <property type="nucleotide sequence ID" value="NZ_JASCIR010000013.1"/>
</dbReference>
<evidence type="ECO:0000313" key="3">
    <source>
        <dbReference type="EMBL" id="MDI3387967.1"/>
    </source>
</evidence>
<evidence type="ECO:0000313" key="4">
    <source>
        <dbReference type="Proteomes" id="UP001224661"/>
    </source>
</evidence>
<gene>
    <name evidence="3" type="ORF">QIS99_17430</name>
</gene>
<proteinExistence type="predicted"/>
<keyword evidence="4" id="KW-1185">Reference proteome</keyword>
<reference evidence="3 4" key="1">
    <citation type="submission" date="2023-05" db="EMBL/GenBank/DDBJ databases">
        <title>Draft genome sequence of Streptomyces sp. B-S-A8 isolated from a cave soil in Thailand.</title>
        <authorList>
            <person name="Chamroensaksri N."/>
            <person name="Muangham S."/>
        </authorList>
    </citation>
    <scope>NUCLEOTIDE SEQUENCE [LARGE SCALE GENOMIC DNA]</scope>
    <source>
        <strain evidence="3 4">B-S-A8</strain>
    </source>
</reference>
<feature type="region of interest" description="Disordered" evidence="1">
    <location>
        <begin position="23"/>
        <end position="45"/>
    </location>
</feature>
<dbReference type="InterPro" id="IPR036388">
    <property type="entry name" value="WH-like_DNA-bd_sf"/>
</dbReference>
<dbReference type="EMBL" id="JASCIR010000013">
    <property type="protein sequence ID" value="MDI3387967.1"/>
    <property type="molecule type" value="Genomic_DNA"/>
</dbReference>
<evidence type="ECO:0000259" key="2">
    <source>
        <dbReference type="Pfam" id="PF09339"/>
    </source>
</evidence>
<dbReference type="Proteomes" id="UP001224661">
    <property type="component" value="Unassembled WGS sequence"/>
</dbReference>
<dbReference type="Pfam" id="PF09339">
    <property type="entry name" value="HTH_IclR"/>
    <property type="match status" value="1"/>
</dbReference>
<name>A0ABT6RU83_9ACTN</name>
<protein>
    <submittedName>
        <fullName evidence="3">Helix-turn-helix domain-containing protein</fullName>
    </submittedName>
</protein>